<dbReference type="GO" id="GO:0003677">
    <property type="term" value="F:DNA binding"/>
    <property type="evidence" value="ECO:0007669"/>
    <property type="project" value="InterPro"/>
</dbReference>
<feature type="domain" description="DNA mitochondrial polymerase exonuclease" evidence="6">
    <location>
        <begin position="432"/>
        <end position="725"/>
    </location>
</feature>
<dbReference type="PRINTS" id="PR00867">
    <property type="entry name" value="DNAPOLG"/>
</dbReference>
<dbReference type="InterPro" id="IPR009075">
    <property type="entry name" value="AcylCo_DH/oxidase_C"/>
</dbReference>
<evidence type="ECO:0000256" key="4">
    <source>
        <dbReference type="ARBA" id="ARBA00022827"/>
    </source>
</evidence>
<dbReference type="Pfam" id="PF18136">
    <property type="entry name" value="DNApol_Exo"/>
    <property type="match status" value="1"/>
</dbReference>
<dbReference type="InterPro" id="IPR002297">
    <property type="entry name" value="DNA-dir_DNA_pol_A_mt"/>
</dbReference>
<dbReference type="Proteomes" id="UP000887560">
    <property type="component" value="Unplaced"/>
</dbReference>
<comment type="cofactor">
    <cofactor evidence="1">
        <name>FAD</name>
        <dbReference type="ChEBI" id="CHEBI:57692"/>
    </cofactor>
</comment>
<evidence type="ECO:0000313" key="7">
    <source>
        <dbReference type="Proteomes" id="UP000887560"/>
    </source>
</evidence>
<keyword evidence="3" id="KW-0285">Flavoprotein</keyword>
<dbReference type="GO" id="GO:0008408">
    <property type="term" value="F:3'-5' exonuclease activity"/>
    <property type="evidence" value="ECO:0007669"/>
    <property type="project" value="TreeGrafter"/>
</dbReference>
<dbReference type="Gene3D" id="1.20.140.10">
    <property type="entry name" value="Butyryl-CoA Dehydrogenase, subunit A, domain 3"/>
    <property type="match status" value="1"/>
</dbReference>
<dbReference type="InterPro" id="IPR046373">
    <property type="entry name" value="Acyl-CoA_Oxase/DH_mid-dom_sf"/>
</dbReference>
<keyword evidence="7" id="KW-1185">Reference proteome</keyword>
<dbReference type="InterPro" id="IPR036250">
    <property type="entry name" value="AcylCo_DH-like_C"/>
</dbReference>
<keyword evidence="4" id="KW-0274">FAD</keyword>
<evidence type="ECO:0000256" key="2">
    <source>
        <dbReference type="ARBA" id="ARBA00009347"/>
    </source>
</evidence>
<dbReference type="InterPro" id="IPR009100">
    <property type="entry name" value="AcylCoA_DH/oxidase_NM_dom_sf"/>
</dbReference>
<dbReference type="PANTHER" id="PTHR10267:SF0">
    <property type="entry name" value="DNA POLYMERASE SUBUNIT GAMMA-1"/>
    <property type="match status" value="1"/>
</dbReference>
<sequence length="753" mass="86741">LNGSKIALNGGNASWFVVMARTDPKAPNEKAFTAFIVDGDVKGLSREEKINGGQRCSTVCTINLEDVVVYSSNVISVPREGFNVAMKTFEKTRPVFAALSIGLTSCVLDEVVKSMRAIPLPVSNDQLYEFVIADLVLKNELARNINLKVSQEFDRCPYTAYWASLAKSISFDTANEALNWLDVWKNFLNGSDLDNKLQIEKLSGDLKLFEQTHYVKMIEPSTIALRFEKAEFGINFPFRLRLIFHNVKELLNMAKNYYVFGYYINATDKICEAYVATVKYFYKDVNSIFIGSHGGIGTWLSLKRLGVSSILPPKKQTAAHSVKVTSEVTRVINRKNEEMIRMMPFFVFRCLIQNNRNFSFLSSTLCARHATAKTCLKQNKIQESLPLETNGIILVPKKLHEHLFGEIITDNCENIDQMAKRKSEEEFLVEEKLKLPKLKSKNLMGHFKVLAEEQFMDYRILMEQAMQIGSLPPMPKEWSSSPGWTVYEKNIKGQNIQRQVPFPKENLLFFDVEVCMTDGKLPTMAVALSPNKWYSWCSNRLSNAQVDLPEFVTLDHLIPLEDENNLGNFKSLVIGHNVAFDRQFIREQYLARESAMKFWCTMSMHIACSGMADHQRRLYEKSKLNSYDYMSNFYLEDEDGVPVFTKQFQAIVDEWKSKTCKNSLEAVFNHYCSSPTQIKLEKEWQGFFRKNSIEDIRDNMQQLFLYCAEDVRATFEVYQKLYPKFCKRFPHPLTFCGMMEMANVYLPINSNWR</sequence>
<dbReference type="InterPro" id="IPR041336">
    <property type="entry name" value="DNApol_Exo"/>
</dbReference>
<dbReference type="GO" id="GO:0006264">
    <property type="term" value="P:mitochondrial DNA replication"/>
    <property type="evidence" value="ECO:0007669"/>
    <property type="project" value="TreeGrafter"/>
</dbReference>
<evidence type="ECO:0000256" key="1">
    <source>
        <dbReference type="ARBA" id="ARBA00001974"/>
    </source>
</evidence>
<dbReference type="GO" id="GO:0003887">
    <property type="term" value="F:DNA-directed DNA polymerase activity"/>
    <property type="evidence" value="ECO:0007669"/>
    <property type="project" value="TreeGrafter"/>
</dbReference>
<accession>A0A915NLL3</accession>
<dbReference type="WBParaSite" id="scf7180000418809.g2954">
    <property type="protein sequence ID" value="scf7180000418809.g2954"/>
    <property type="gene ID" value="scf7180000418809.g2954"/>
</dbReference>
<dbReference type="SUPFAM" id="SSF56645">
    <property type="entry name" value="Acyl-CoA dehydrogenase NM domain-like"/>
    <property type="match status" value="1"/>
</dbReference>
<comment type="similarity">
    <text evidence="2">Belongs to the acyl-CoA dehydrogenase family.</text>
</comment>
<evidence type="ECO:0000313" key="8">
    <source>
        <dbReference type="WBParaSite" id="scf7180000418809.g2954"/>
    </source>
</evidence>
<reference evidence="8" key="1">
    <citation type="submission" date="2022-11" db="UniProtKB">
        <authorList>
            <consortium name="WormBaseParasite"/>
        </authorList>
    </citation>
    <scope>IDENTIFICATION</scope>
</reference>
<evidence type="ECO:0000256" key="3">
    <source>
        <dbReference type="ARBA" id="ARBA00022630"/>
    </source>
</evidence>
<dbReference type="GO" id="GO:0005760">
    <property type="term" value="C:gamma DNA polymerase complex"/>
    <property type="evidence" value="ECO:0007669"/>
    <property type="project" value="InterPro"/>
</dbReference>
<dbReference type="SUPFAM" id="SSF47203">
    <property type="entry name" value="Acyl-CoA dehydrogenase C-terminal domain-like"/>
    <property type="match status" value="1"/>
</dbReference>
<dbReference type="GO" id="GO:0016627">
    <property type="term" value="F:oxidoreductase activity, acting on the CH-CH group of donors"/>
    <property type="evidence" value="ECO:0007669"/>
    <property type="project" value="InterPro"/>
</dbReference>
<dbReference type="PANTHER" id="PTHR10267">
    <property type="entry name" value="DNA POLYMERASE SUBUNIT GAMMA-1"/>
    <property type="match status" value="1"/>
</dbReference>
<dbReference type="Pfam" id="PF00441">
    <property type="entry name" value="Acyl-CoA_dh_1"/>
    <property type="match status" value="1"/>
</dbReference>
<proteinExistence type="inferred from homology"/>
<organism evidence="7 8">
    <name type="scientific">Meloidogyne floridensis</name>
    <dbReference type="NCBI Taxonomy" id="298350"/>
    <lineage>
        <taxon>Eukaryota</taxon>
        <taxon>Metazoa</taxon>
        <taxon>Ecdysozoa</taxon>
        <taxon>Nematoda</taxon>
        <taxon>Chromadorea</taxon>
        <taxon>Rhabditida</taxon>
        <taxon>Tylenchina</taxon>
        <taxon>Tylenchomorpha</taxon>
        <taxon>Tylenchoidea</taxon>
        <taxon>Meloidogynidae</taxon>
        <taxon>Meloidogyninae</taxon>
        <taxon>Meloidogyne</taxon>
    </lineage>
</organism>
<feature type="domain" description="Acyl-CoA dehydrogenase/oxidase C-terminal" evidence="5">
    <location>
        <begin position="80"/>
        <end position="177"/>
    </location>
</feature>
<dbReference type="SUPFAM" id="SSF53098">
    <property type="entry name" value="Ribonuclease H-like"/>
    <property type="match status" value="1"/>
</dbReference>
<dbReference type="AlphaFoldDB" id="A0A915NLL3"/>
<evidence type="ECO:0000259" key="6">
    <source>
        <dbReference type="Pfam" id="PF18136"/>
    </source>
</evidence>
<evidence type="ECO:0000259" key="5">
    <source>
        <dbReference type="Pfam" id="PF00441"/>
    </source>
</evidence>
<dbReference type="InterPro" id="IPR012337">
    <property type="entry name" value="RNaseH-like_sf"/>
</dbReference>
<protein>
    <submittedName>
        <fullName evidence="8">DNA-directed DNA polymerase</fullName>
    </submittedName>
</protein>
<name>A0A915NLL3_9BILA</name>
<dbReference type="Gene3D" id="2.40.110.10">
    <property type="entry name" value="Butyryl-CoA Dehydrogenase, subunit A, domain 2"/>
    <property type="match status" value="1"/>
</dbReference>
<dbReference type="Gene3D" id="3.30.420.390">
    <property type="match status" value="1"/>
</dbReference>